<dbReference type="Proteomes" id="UP000247118">
    <property type="component" value="Chromosome"/>
</dbReference>
<organism evidence="2 3">
    <name type="scientific">Gordonia terrae</name>
    <dbReference type="NCBI Taxonomy" id="2055"/>
    <lineage>
        <taxon>Bacteria</taxon>
        <taxon>Bacillati</taxon>
        <taxon>Actinomycetota</taxon>
        <taxon>Actinomycetes</taxon>
        <taxon>Mycobacteriales</taxon>
        <taxon>Gordoniaceae</taxon>
        <taxon>Gordonia</taxon>
    </lineage>
</organism>
<reference evidence="2 3" key="1">
    <citation type="submission" date="2018-05" db="EMBL/GenBank/DDBJ databases">
        <title>Complete genome sequence of Gordonia terrae NRRL B-16283.</title>
        <authorList>
            <person name="Garlena R.A."/>
            <person name="Russell D.A."/>
            <person name="Hatfull G.F."/>
        </authorList>
    </citation>
    <scope>NUCLEOTIDE SEQUENCE [LARGE SCALE GENOMIC DNA]</scope>
    <source>
        <strain evidence="2 3">NRRL B-16283</strain>
    </source>
</reference>
<evidence type="ECO:0000313" key="2">
    <source>
        <dbReference type="EMBL" id="AWO86204.1"/>
    </source>
</evidence>
<evidence type="ECO:0000256" key="1">
    <source>
        <dbReference type="SAM" id="MobiDB-lite"/>
    </source>
</evidence>
<protein>
    <submittedName>
        <fullName evidence="2">Uncharacterized protein</fullName>
    </submittedName>
</protein>
<proteinExistence type="predicted"/>
<name>A0AAD0KAC8_9ACTN</name>
<feature type="compositionally biased region" description="Low complexity" evidence="1">
    <location>
        <begin position="13"/>
        <end position="24"/>
    </location>
</feature>
<gene>
    <name evidence="2" type="ORF">DLJ61_24225</name>
</gene>
<feature type="region of interest" description="Disordered" evidence="1">
    <location>
        <begin position="1"/>
        <end position="74"/>
    </location>
</feature>
<dbReference type="EMBL" id="CP029604">
    <property type="protein sequence ID" value="AWO86204.1"/>
    <property type="molecule type" value="Genomic_DNA"/>
</dbReference>
<sequence length="74" mass="7731">MRVRRPRNGVGGRRPAALTPCSPSRRPPPTEVRGAQAVTPLLSEVRGAQATAPLLPEVRGAQATSHEGSERPGG</sequence>
<evidence type="ECO:0000313" key="3">
    <source>
        <dbReference type="Proteomes" id="UP000247118"/>
    </source>
</evidence>
<accession>A0AAD0KAC8</accession>
<dbReference type="AlphaFoldDB" id="A0AAD0KAC8"/>